<dbReference type="PANTHER" id="PTHR22683">
    <property type="entry name" value="SPORULATION PROTEIN RELATED"/>
    <property type="match status" value="1"/>
</dbReference>
<keyword evidence="3 4" id="KW-0067">ATP-binding</keyword>
<dbReference type="RefSeq" id="WP_061520634.1">
    <property type="nucleotide sequence ID" value="NZ_JARLZY010000019.1"/>
</dbReference>
<dbReference type="InterPro" id="IPR027417">
    <property type="entry name" value="P-loop_NTPase"/>
</dbReference>
<dbReference type="AlphaFoldDB" id="A0A150FAF1"/>
<dbReference type="InterPro" id="IPR050206">
    <property type="entry name" value="FtsK/SpoIIIE/SftA"/>
</dbReference>
<evidence type="ECO:0000256" key="1">
    <source>
        <dbReference type="ARBA" id="ARBA00004141"/>
    </source>
</evidence>
<dbReference type="InterPro" id="IPR002543">
    <property type="entry name" value="FtsK_dom"/>
</dbReference>
<reference evidence="7" key="1">
    <citation type="submission" date="2016-02" db="EMBL/GenBank/DDBJ databases">
        <authorList>
            <person name="Dunlap C."/>
        </authorList>
    </citation>
    <scope>NUCLEOTIDE SEQUENCE [LARGE SCALE GENOMIC DNA]</scope>
    <source>
        <strain evidence="7">NRRL B-41092</strain>
    </source>
</reference>
<dbReference type="PROSITE" id="PS50901">
    <property type="entry name" value="FTSK"/>
    <property type="match status" value="1"/>
</dbReference>
<feature type="domain" description="FtsK" evidence="5">
    <location>
        <begin position="132"/>
        <end position="313"/>
    </location>
</feature>
<dbReference type="STRING" id="1793963.AXI58_09850"/>
<evidence type="ECO:0000313" key="7">
    <source>
        <dbReference type="Proteomes" id="UP000075430"/>
    </source>
</evidence>
<dbReference type="EMBL" id="LSBA01000005">
    <property type="protein sequence ID" value="KXZ22289.1"/>
    <property type="molecule type" value="Genomic_DNA"/>
</dbReference>
<dbReference type="Pfam" id="PF01580">
    <property type="entry name" value="FtsK_SpoIIIE"/>
    <property type="match status" value="1"/>
</dbReference>
<evidence type="ECO:0000259" key="5">
    <source>
        <dbReference type="PROSITE" id="PS50901"/>
    </source>
</evidence>
<keyword evidence="2 4" id="KW-0547">Nucleotide-binding</keyword>
<evidence type="ECO:0000313" key="6">
    <source>
        <dbReference type="EMBL" id="KXZ22289.1"/>
    </source>
</evidence>
<dbReference type="Proteomes" id="UP000075430">
    <property type="component" value="Unassembled WGS sequence"/>
</dbReference>
<proteinExistence type="predicted"/>
<organism evidence="6 7">
    <name type="scientific">Bacillus nakamurai</name>
    <dbReference type="NCBI Taxonomy" id="1793963"/>
    <lineage>
        <taxon>Bacteria</taxon>
        <taxon>Bacillati</taxon>
        <taxon>Bacillota</taxon>
        <taxon>Bacilli</taxon>
        <taxon>Bacillales</taxon>
        <taxon>Bacillaceae</taxon>
        <taxon>Bacillus</taxon>
    </lineage>
</organism>
<accession>A0A150FAF1</accession>
<dbReference type="Gene3D" id="3.40.50.300">
    <property type="entry name" value="P-loop containing nucleotide triphosphate hydrolases"/>
    <property type="match status" value="1"/>
</dbReference>
<feature type="binding site" evidence="4">
    <location>
        <begin position="149"/>
        <end position="156"/>
    </location>
    <ligand>
        <name>ATP</name>
        <dbReference type="ChEBI" id="CHEBI:30616"/>
    </ligand>
</feature>
<dbReference type="GO" id="GO:0016020">
    <property type="term" value="C:membrane"/>
    <property type="evidence" value="ECO:0007669"/>
    <property type="project" value="UniProtKB-SubCell"/>
</dbReference>
<evidence type="ECO:0000256" key="3">
    <source>
        <dbReference type="ARBA" id="ARBA00022840"/>
    </source>
</evidence>
<dbReference type="SUPFAM" id="SSF52540">
    <property type="entry name" value="P-loop containing nucleoside triphosphate hydrolases"/>
    <property type="match status" value="1"/>
</dbReference>
<dbReference type="OrthoDB" id="9807790at2"/>
<evidence type="ECO:0000256" key="4">
    <source>
        <dbReference type="PROSITE-ProRule" id="PRU00289"/>
    </source>
</evidence>
<protein>
    <recommendedName>
        <fullName evidence="5">FtsK domain-containing protein</fullName>
    </recommendedName>
</protein>
<gene>
    <name evidence="6" type="ORF">AXI58_09850</name>
</gene>
<name>A0A150FAF1_9BACI</name>
<keyword evidence="7" id="KW-1185">Reference proteome</keyword>
<dbReference type="GO" id="GO:0003677">
    <property type="term" value="F:DNA binding"/>
    <property type="evidence" value="ECO:0007669"/>
    <property type="project" value="InterPro"/>
</dbReference>
<sequence length="382" mass="43834">MNKLKRIIHEYHLKQKLKYAFHSAELYKVRSLSNGKLAKSFPKIHEIKIEDGFTRYTFTLLNGMNPSEVKKKEFVFRQVFGNNIEIRGSLKKYVLHVYNAEMKKQYKYNVTDALVAIRNHSLPVLCGINRHGHLFSYDMVTVPHLLIGGRTGSGKSTQLRQLLTTLILSKRPEELELYLGDCKKAEFHLFRNVEHVKANVVQETHIQQMLVHLKTEMDKRADLLDVFAVAHIDDLPKDRRLPYIVLCIDEFVMLRKNKLIMDSLLELTALGRALGIFVILSMQRPVASVLDTTARSNLSVAMGFRVRDAIESKVLCTPGAEKITVQGRFYMDTNGEMTELQSPLLTLEEAKKLLEPFKIMPSNTKPVNDFTENDDSIFGRLE</sequence>
<evidence type="ECO:0000256" key="2">
    <source>
        <dbReference type="ARBA" id="ARBA00022741"/>
    </source>
</evidence>
<dbReference type="GO" id="GO:0005524">
    <property type="term" value="F:ATP binding"/>
    <property type="evidence" value="ECO:0007669"/>
    <property type="project" value="UniProtKB-UniRule"/>
</dbReference>
<dbReference type="PANTHER" id="PTHR22683:SF41">
    <property type="entry name" value="DNA TRANSLOCASE FTSK"/>
    <property type="match status" value="1"/>
</dbReference>
<comment type="caution">
    <text evidence="6">The sequence shown here is derived from an EMBL/GenBank/DDBJ whole genome shotgun (WGS) entry which is preliminary data.</text>
</comment>
<comment type="subcellular location">
    <subcellularLocation>
        <location evidence="1">Membrane</location>
        <topology evidence="1">Multi-pass membrane protein</topology>
    </subcellularLocation>
</comment>